<dbReference type="EMBL" id="CP058595">
    <property type="protein sequence ID" value="QLG46320.1"/>
    <property type="molecule type" value="Genomic_DNA"/>
</dbReference>
<dbReference type="Gene3D" id="1.25.40.10">
    <property type="entry name" value="Tetratricopeptide repeat domain"/>
    <property type="match status" value="1"/>
</dbReference>
<dbReference type="Pfam" id="PF07676">
    <property type="entry name" value="PD40"/>
    <property type="match status" value="3"/>
</dbReference>
<dbReference type="SUPFAM" id="SSF82171">
    <property type="entry name" value="DPP6 N-terminal domain-like"/>
    <property type="match status" value="1"/>
</dbReference>
<dbReference type="PANTHER" id="PTHR30329">
    <property type="entry name" value="STATOR ELEMENT OF FLAGELLAR MOTOR COMPLEX"/>
    <property type="match status" value="1"/>
</dbReference>
<dbReference type="Gene3D" id="2.120.10.30">
    <property type="entry name" value="TolB, C-terminal domain"/>
    <property type="match status" value="1"/>
</dbReference>
<dbReference type="InterPro" id="IPR011042">
    <property type="entry name" value="6-blade_b-propeller_TolB-like"/>
</dbReference>
<proteinExistence type="predicted"/>
<keyword evidence="3" id="KW-0998">Cell outer membrane</keyword>
<dbReference type="InterPro" id="IPR011990">
    <property type="entry name" value="TPR-like_helical_dom_sf"/>
</dbReference>
<dbReference type="Gene3D" id="2.60.40.1120">
    <property type="entry name" value="Carboxypeptidase-like, regulatory domain"/>
    <property type="match status" value="1"/>
</dbReference>
<dbReference type="Proteomes" id="UP000509302">
    <property type="component" value="Chromosome"/>
</dbReference>
<name>A0A7H9AS94_9FLAO</name>
<dbReference type="InterPro" id="IPR050330">
    <property type="entry name" value="Bact_OuterMem_StrucFunc"/>
</dbReference>
<comment type="subcellular location">
    <subcellularLocation>
        <location evidence="1">Cell outer membrane</location>
    </subcellularLocation>
</comment>
<evidence type="ECO:0000256" key="1">
    <source>
        <dbReference type="ARBA" id="ARBA00004442"/>
    </source>
</evidence>
<organism evidence="6 7">
    <name type="scientific">Costertonia aggregata</name>
    <dbReference type="NCBI Taxonomy" id="343403"/>
    <lineage>
        <taxon>Bacteria</taxon>
        <taxon>Pseudomonadati</taxon>
        <taxon>Bacteroidota</taxon>
        <taxon>Flavobacteriia</taxon>
        <taxon>Flavobacteriales</taxon>
        <taxon>Flavobacteriaceae</taxon>
        <taxon>Costertonia</taxon>
    </lineage>
</organism>
<dbReference type="Pfam" id="PF00691">
    <property type="entry name" value="OmpA"/>
    <property type="match status" value="1"/>
</dbReference>
<dbReference type="Pfam" id="PF13620">
    <property type="entry name" value="CarboxypepD_reg"/>
    <property type="match status" value="1"/>
</dbReference>
<dbReference type="Gene3D" id="3.30.1330.60">
    <property type="entry name" value="OmpA-like domain"/>
    <property type="match status" value="1"/>
</dbReference>
<evidence type="ECO:0000313" key="6">
    <source>
        <dbReference type="EMBL" id="QLG46320.1"/>
    </source>
</evidence>
<dbReference type="GO" id="GO:0009279">
    <property type="term" value="C:cell outer membrane"/>
    <property type="evidence" value="ECO:0007669"/>
    <property type="project" value="UniProtKB-SubCell"/>
</dbReference>
<evidence type="ECO:0000256" key="4">
    <source>
        <dbReference type="PROSITE-ProRule" id="PRU00473"/>
    </source>
</evidence>
<dbReference type="InterPro" id="IPR006665">
    <property type="entry name" value="OmpA-like"/>
</dbReference>
<dbReference type="RefSeq" id="WP_179242600.1">
    <property type="nucleotide sequence ID" value="NZ_CP058595.1"/>
</dbReference>
<dbReference type="SUPFAM" id="SSF103088">
    <property type="entry name" value="OmpA-like"/>
    <property type="match status" value="1"/>
</dbReference>
<gene>
    <name evidence="6" type="ORF">HYG79_13505</name>
</gene>
<dbReference type="CDD" id="cd07185">
    <property type="entry name" value="OmpA_C-like"/>
    <property type="match status" value="1"/>
</dbReference>
<evidence type="ECO:0000256" key="2">
    <source>
        <dbReference type="ARBA" id="ARBA00023136"/>
    </source>
</evidence>
<dbReference type="KEGG" id="cagg:HYG79_13505"/>
<dbReference type="InterPro" id="IPR006664">
    <property type="entry name" value="OMP_bac"/>
</dbReference>
<evidence type="ECO:0000256" key="3">
    <source>
        <dbReference type="ARBA" id="ARBA00023237"/>
    </source>
</evidence>
<protein>
    <submittedName>
        <fullName evidence="6">OmpA family protein</fullName>
    </submittedName>
</protein>
<feature type="domain" description="OmpA-like" evidence="5">
    <location>
        <begin position="527"/>
        <end position="647"/>
    </location>
</feature>
<evidence type="ECO:0000313" key="7">
    <source>
        <dbReference type="Proteomes" id="UP000509302"/>
    </source>
</evidence>
<dbReference type="PROSITE" id="PS51123">
    <property type="entry name" value="OMPA_2"/>
    <property type="match status" value="1"/>
</dbReference>
<accession>A0A7H9AS94</accession>
<dbReference type="InterPro" id="IPR011659">
    <property type="entry name" value="WD40"/>
</dbReference>
<evidence type="ECO:0000259" key="5">
    <source>
        <dbReference type="PROSITE" id="PS51123"/>
    </source>
</evidence>
<dbReference type="InterPro" id="IPR036737">
    <property type="entry name" value="OmpA-like_sf"/>
</dbReference>
<dbReference type="PANTHER" id="PTHR30329:SF21">
    <property type="entry name" value="LIPOPROTEIN YIAD-RELATED"/>
    <property type="match status" value="1"/>
</dbReference>
<keyword evidence="2 4" id="KW-0472">Membrane</keyword>
<keyword evidence="7" id="KW-1185">Reference proteome</keyword>
<sequence length="647" mass="72429">MKNTTQNILFAIVFTVSFISFGQDRKEQKAEDKFEDYAFMDAISSYEDLVQKGYTSEEIYKNLGNANYNNAKYDAASQWYEKLINHDGATVEPEYLYRYAQSLKSLEKYDESDDWMQKFEDAKANDYRVTKFNENMDYLKKIKESSGRYTIENLKINSKVSDFAPSFYKNLLVFSTARDTGITSKNIHQWNEKSFLNLYSADISDSSGVMHPQRFSKKLNTKTHESSTTFSKDGDIVFFTRNNSENGGFERDAEGISRLKLYRAVLRDDEWTDITELPFNSDDYSIAHPALSPDGTKLYFASDMPGTLGASDIFMVKINNDGTYGKPVNLGDKINTEARENFPFVTQTNVLYFSSDGHPGLGGLDVFATKVEDLESAYVANVGEPVNSEQDDFSFIIDENTGKGFFASNREGGMGSDDIYGFLETQPLQLTCNTAIQGIVKDEKTGNPLPGTKLWMTNSNGATIAETVSEADGTFTMDGGCEKGKYKVLAVKEDYEDGETPFELATSETPEVTVLLKPIRKAAAVGTDLTKVLNLKPIYFDLNKAVIREDAKIELNKVLEYMNTYPEVKIAIGSHTDSRGRDSYNLSLSDKRAKSTVAYLISKGINSSRITGQGYGESKLVNDCGNGVKCSKAEHELNRRSEFIVVE</sequence>
<dbReference type="AlphaFoldDB" id="A0A7H9AS94"/>
<reference evidence="6 7" key="1">
    <citation type="journal article" date="2006" name="Int. J. Syst. Evol. Microbiol.">
        <title>Costertonia aggregata gen. nov., sp. nov., a mesophilic marine bacterium of the family Flavobacteriaceae, isolated from a mature biofilm.</title>
        <authorList>
            <person name="Kwon K.K."/>
            <person name="Lee Y.K."/>
            <person name="Lee H.K."/>
        </authorList>
    </citation>
    <scope>NUCLEOTIDE SEQUENCE [LARGE SCALE GENOMIC DNA]</scope>
    <source>
        <strain evidence="6 7">KCCM 42265</strain>
    </source>
</reference>
<dbReference type="SUPFAM" id="SSF48452">
    <property type="entry name" value="TPR-like"/>
    <property type="match status" value="1"/>
</dbReference>
<dbReference type="PRINTS" id="PR01021">
    <property type="entry name" value="OMPADOMAIN"/>
</dbReference>